<dbReference type="Gene3D" id="6.10.280.70">
    <property type="match status" value="1"/>
</dbReference>
<protein>
    <recommendedName>
        <fullName evidence="2">ATP synthase subunit d, mitochondrial</fullName>
    </recommendedName>
</protein>
<dbReference type="GO" id="GO:0045259">
    <property type="term" value="C:proton-transporting ATP synthase complex"/>
    <property type="evidence" value="ECO:0007669"/>
    <property type="project" value="InterPro"/>
</dbReference>
<dbReference type="GO" id="GO:0015078">
    <property type="term" value="F:proton transmembrane transporter activity"/>
    <property type="evidence" value="ECO:0007669"/>
    <property type="project" value="InterPro"/>
</dbReference>
<sequence length="211" mass="22819">MQRLATAAVRAGVRVAPRRPVVGVRAFSIDWAQYKAKLAGDNDAVAEAGRMQSHFEDRRAAAKATRDGSVDDIDWDAYAAALPDTDVAALKKDFAALLAAVPDIAYDGSADAAAHGEAEARAAALQALASSRLAELAEVQAEADEYKLHDHYGTSQAYFRHKGLREEIQTEILDRQVFKDMDPLELPAEMSEEGVAELRAELIEKAGITRA</sequence>
<dbReference type="GO" id="GO:0015986">
    <property type="term" value="P:proton motive force-driven ATP synthesis"/>
    <property type="evidence" value="ECO:0007669"/>
    <property type="project" value="InterPro"/>
</dbReference>
<reference evidence="1" key="1">
    <citation type="submission" date="2021-01" db="EMBL/GenBank/DDBJ databases">
        <authorList>
            <person name="Corre E."/>
            <person name="Pelletier E."/>
            <person name="Niang G."/>
            <person name="Scheremetjew M."/>
            <person name="Finn R."/>
            <person name="Kale V."/>
            <person name="Holt S."/>
            <person name="Cochrane G."/>
            <person name="Meng A."/>
            <person name="Brown T."/>
            <person name="Cohen L."/>
        </authorList>
    </citation>
    <scope>NUCLEOTIDE SEQUENCE</scope>
    <source>
        <strain evidence="1">Ms1</strain>
    </source>
</reference>
<evidence type="ECO:0000313" key="1">
    <source>
        <dbReference type="EMBL" id="CAD8918079.1"/>
    </source>
</evidence>
<dbReference type="AlphaFoldDB" id="A0A7S1CHM7"/>
<organism evidence="1">
    <name type="scientific">Bicosoecida sp. CB-2014</name>
    <dbReference type="NCBI Taxonomy" id="1486930"/>
    <lineage>
        <taxon>Eukaryota</taxon>
        <taxon>Sar</taxon>
        <taxon>Stramenopiles</taxon>
        <taxon>Bigyra</taxon>
        <taxon>Opalozoa</taxon>
        <taxon>Bicosoecida</taxon>
    </lineage>
</organism>
<proteinExistence type="predicted"/>
<accession>A0A7S1CHM7</accession>
<gene>
    <name evidence="1" type="ORF">BSP0115_LOCUS11340</name>
</gene>
<name>A0A7S1CHM7_9STRA</name>
<dbReference type="InterPro" id="IPR036228">
    <property type="entry name" value="ATP_synth_F0_dsu_sf_mt"/>
</dbReference>
<dbReference type="EMBL" id="HBFS01016806">
    <property type="protein sequence ID" value="CAD8918079.1"/>
    <property type="molecule type" value="Transcribed_RNA"/>
</dbReference>
<evidence type="ECO:0008006" key="2">
    <source>
        <dbReference type="Google" id="ProtNLM"/>
    </source>
</evidence>